<proteinExistence type="predicted"/>
<reference evidence="1" key="1">
    <citation type="submission" date="2009-06" db="EMBL/GenBank/DDBJ databases">
        <title>Complete sequence of Dickeya dadantii Ech703.</title>
        <authorList>
            <consortium name="US DOE Joint Genome Institute"/>
            <person name="Lucas S."/>
            <person name="Copeland A."/>
            <person name="Lapidus A."/>
            <person name="Glavina del Rio T."/>
            <person name="Dalin E."/>
            <person name="Tice H."/>
            <person name="Bruce D."/>
            <person name="Goodwin L."/>
            <person name="Pitluck S."/>
            <person name="Chertkov O."/>
            <person name="Brettin T."/>
            <person name="Detter J.C."/>
            <person name="Han C."/>
            <person name="Larimer F."/>
            <person name="Land M."/>
            <person name="Hauser L."/>
            <person name="Kyrpides N."/>
            <person name="Mikhailova N."/>
            <person name="Balakrishnan V."/>
            <person name="Glasner J."/>
            <person name="Perna N.T."/>
        </authorList>
    </citation>
    <scope>NUCLEOTIDE SEQUENCE [LARGE SCALE GENOMIC DNA]</scope>
    <source>
        <strain evidence="1">Ech703</strain>
    </source>
</reference>
<protein>
    <submittedName>
        <fullName evidence="1">Uncharacterized protein</fullName>
    </submittedName>
</protein>
<sequence length="62" mass="7089">MVMKPMCKASCVAFSVIPNLGSWRDERLFLYHYCGGSLFIPITDFLGVEISSNESFLIRNHF</sequence>
<evidence type="ECO:0000313" key="1">
    <source>
        <dbReference type="EMBL" id="ACS84848.1"/>
    </source>
</evidence>
<dbReference type="KEGG" id="dda:Dd703_1043"/>
<dbReference type="Proteomes" id="UP000002734">
    <property type="component" value="Chromosome"/>
</dbReference>
<organism evidence="1 2">
    <name type="scientific">Musicola paradisiaca (strain Ech703)</name>
    <name type="common">Dickeya paradisiaca</name>
    <name type="synonym">Dickeya dadantii</name>
    <dbReference type="NCBI Taxonomy" id="579405"/>
    <lineage>
        <taxon>Bacteria</taxon>
        <taxon>Pseudomonadati</taxon>
        <taxon>Pseudomonadota</taxon>
        <taxon>Gammaproteobacteria</taxon>
        <taxon>Enterobacterales</taxon>
        <taxon>Pectobacteriaceae</taxon>
        <taxon>Musicola</taxon>
    </lineage>
</organism>
<dbReference type="HOGENOM" id="CLU_2896848_0_0_6"/>
<dbReference type="EMBL" id="CP001654">
    <property type="protein sequence ID" value="ACS84848.1"/>
    <property type="molecule type" value="Genomic_DNA"/>
</dbReference>
<name>C6CBR3_MUSP7</name>
<gene>
    <name evidence="1" type="ordered locus">Dd703_1043</name>
</gene>
<dbReference type="AlphaFoldDB" id="C6CBR3"/>
<accession>C6CBR3</accession>
<evidence type="ECO:0000313" key="2">
    <source>
        <dbReference type="Proteomes" id="UP000002734"/>
    </source>
</evidence>
<keyword evidence="2" id="KW-1185">Reference proteome</keyword>